<dbReference type="AlphaFoldDB" id="A0A1W1CX53"/>
<evidence type="ECO:0000256" key="1">
    <source>
        <dbReference type="SAM" id="Coils"/>
    </source>
</evidence>
<gene>
    <name evidence="3" type="ORF">MNB_SM-5-1378</name>
</gene>
<keyword evidence="2" id="KW-0472">Membrane</keyword>
<accession>A0A1W1CX53</accession>
<feature type="transmembrane region" description="Helical" evidence="2">
    <location>
        <begin position="31"/>
        <end position="50"/>
    </location>
</feature>
<keyword evidence="1" id="KW-0175">Coiled coil</keyword>
<proteinExistence type="predicted"/>
<feature type="transmembrane region" description="Helical" evidence="2">
    <location>
        <begin position="65"/>
        <end position="81"/>
    </location>
</feature>
<feature type="coiled-coil region" evidence="1">
    <location>
        <begin position="78"/>
        <end position="131"/>
    </location>
</feature>
<reference evidence="3" key="1">
    <citation type="submission" date="2016-10" db="EMBL/GenBank/DDBJ databases">
        <authorList>
            <person name="de Groot N.N."/>
        </authorList>
    </citation>
    <scope>NUCLEOTIDE SEQUENCE</scope>
</reference>
<feature type="transmembrane region" description="Helical" evidence="2">
    <location>
        <begin position="6"/>
        <end position="24"/>
    </location>
</feature>
<organism evidence="3">
    <name type="scientific">hydrothermal vent metagenome</name>
    <dbReference type="NCBI Taxonomy" id="652676"/>
    <lineage>
        <taxon>unclassified sequences</taxon>
        <taxon>metagenomes</taxon>
        <taxon>ecological metagenomes</taxon>
    </lineage>
</organism>
<keyword evidence="2" id="KW-0812">Transmembrane</keyword>
<protein>
    <submittedName>
        <fullName evidence="3">DNA double-strand break repair Rad50 ATPase</fullName>
    </submittedName>
</protein>
<keyword evidence="2" id="KW-1133">Transmembrane helix</keyword>
<feature type="coiled-coil region" evidence="1">
    <location>
        <begin position="317"/>
        <end position="359"/>
    </location>
</feature>
<sequence>MFDSDLLIAFSIMGVLFLRQIAILKEPNKIDYAPLLLGIGVVSSIIHFIIHPHSEDILLLSRESLVPFLVALILYLILNTLQQMQRSLESKEEELLSRLLVQEISQLKRFILDLEERMNKAQSQTVQTQREVREKFVEDIGILSSIEANQKRFLEQFLQLEQWNEDVKNLLRYFSEEQLPKLDEVVNRHINIFRVSEQDHYNRIQELLKKAIESRFDISDDLHSVEKKLDTIMALKTTITEKIVAATTQELSSVMKEFEKELLLLRSNVALVATSLHESEAVIGDIRRESEQVMQKIIVTEKSLEKVEELKRVLDSVEHIQSDYTEAELKLHFLTKELQMELKNELETIDNKFDSLSQELCEKIDTSLENLQKHYHTIGEDVTQKANLLAKQAIIQKGYSDIEQ</sequence>
<evidence type="ECO:0000256" key="2">
    <source>
        <dbReference type="SAM" id="Phobius"/>
    </source>
</evidence>
<name>A0A1W1CX53_9ZZZZ</name>
<dbReference type="EMBL" id="FPHH01000137">
    <property type="protein sequence ID" value="SFV70231.1"/>
    <property type="molecule type" value="Genomic_DNA"/>
</dbReference>
<evidence type="ECO:0000313" key="3">
    <source>
        <dbReference type="EMBL" id="SFV70231.1"/>
    </source>
</evidence>